<keyword evidence="8" id="KW-0539">Nucleus</keyword>
<sequence>MSFKFNFNTSEETHGCFGETTCEDDETKNNKRNGFIKDAEEIFVNNTSHKISDNIKVIKQTFNKDIEIRLIDPSLAEETVCSQLNDDSDVATALNQQSDLIQGVYEGGLKVWECGIDMVNYLISNQINLQNKNILELGCGAGLPGIYSVLNGATVVDFQDYNKEVIEEFTIPNVSLNQQNEVKCHCRYIAGDWGSLSSILTQYKYDIILTAETIYNIDNYNKLFSVFDQHLKEDGVIYIAAKSYYFGVGGGTRQFEQYLKDSGKFNSQVVEVINAGVPREILKVRRNTPDKT</sequence>
<evidence type="ECO:0000256" key="5">
    <source>
        <dbReference type="ARBA" id="ARBA00022603"/>
    </source>
</evidence>
<evidence type="ECO:0000256" key="8">
    <source>
        <dbReference type="ARBA" id="ARBA00023242"/>
    </source>
</evidence>
<evidence type="ECO:0000256" key="6">
    <source>
        <dbReference type="ARBA" id="ARBA00022679"/>
    </source>
</evidence>
<gene>
    <name evidence="10" type="ORF">SNE40_022975</name>
</gene>
<accession>A0AAN8FXM8</accession>
<dbReference type="PANTHER" id="PTHR14614:SF39">
    <property type="entry name" value="HISTIDINE PROTEIN METHYLTRANSFERASE 1 HOMOLOG"/>
    <property type="match status" value="1"/>
</dbReference>
<proteinExistence type="inferred from homology"/>
<evidence type="ECO:0000256" key="3">
    <source>
        <dbReference type="ARBA" id="ARBA00012533"/>
    </source>
</evidence>
<reference evidence="10 11" key="1">
    <citation type="submission" date="2024-01" db="EMBL/GenBank/DDBJ databases">
        <title>The genome of the rayed Mediterranean limpet Patella caerulea (Linnaeus, 1758).</title>
        <authorList>
            <person name="Anh-Thu Weber A."/>
            <person name="Halstead-Nussloch G."/>
        </authorList>
    </citation>
    <scope>NUCLEOTIDE SEQUENCE [LARGE SCALE GENOMIC DNA]</scope>
    <source>
        <strain evidence="10">AATW-2023a</strain>
        <tissue evidence="10">Whole specimen</tissue>
    </source>
</reference>
<dbReference type="Proteomes" id="UP001347796">
    <property type="component" value="Unassembled WGS sequence"/>
</dbReference>
<evidence type="ECO:0000256" key="1">
    <source>
        <dbReference type="ARBA" id="ARBA00004123"/>
    </source>
</evidence>
<dbReference type="PANTHER" id="PTHR14614">
    <property type="entry name" value="HEPATOCELLULAR CARCINOMA-ASSOCIATED ANTIGEN"/>
    <property type="match status" value="1"/>
</dbReference>
<dbReference type="GO" id="GO:0032259">
    <property type="term" value="P:methylation"/>
    <property type="evidence" value="ECO:0007669"/>
    <property type="project" value="UniProtKB-KW"/>
</dbReference>
<keyword evidence="6" id="KW-0808">Transferase</keyword>
<comment type="caution">
    <text evidence="10">The sequence shown here is derived from an EMBL/GenBank/DDBJ whole genome shotgun (WGS) entry which is preliminary data.</text>
</comment>
<dbReference type="EC" id="2.1.1.85" evidence="3"/>
<dbReference type="EMBL" id="JAZGQO010000021">
    <property type="protein sequence ID" value="KAK6166227.1"/>
    <property type="molecule type" value="Genomic_DNA"/>
</dbReference>
<dbReference type="CDD" id="cd02440">
    <property type="entry name" value="AdoMet_MTases"/>
    <property type="match status" value="1"/>
</dbReference>
<evidence type="ECO:0000256" key="7">
    <source>
        <dbReference type="ARBA" id="ARBA00022691"/>
    </source>
</evidence>
<evidence type="ECO:0000256" key="2">
    <source>
        <dbReference type="ARBA" id="ARBA00004496"/>
    </source>
</evidence>
<organism evidence="10 11">
    <name type="scientific">Patella caerulea</name>
    <name type="common">Rayed Mediterranean limpet</name>
    <dbReference type="NCBI Taxonomy" id="87958"/>
    <lineage>
        <taxon>Eukaryota</taxon>
        <taxon>Metazoa</taxon>
        <taxon>Spiralia</taxon>
        <taxon>Lophotrochozoa</taxon>
        <taxon>Mollusca</taxon>
        <taxon>Gastropoda</taxon>
        <taxon>Patellogastropoda</taxon>
        <taxon>Patelloidea</taxon>
        <taxon>Patellidae</taxon>
        <taxon>Patella</taxon>
    </lineage>
</organism>
<comment type="subcellular location">
    <subcellularLocation>
        <location evidence="2">Cytoplasm</location>
    </subcellularLocation>
    <subcellularLocation>
        <location evidence="1">Nucleus</location>
    </subcellularLocation>
</comment>
<dbReference type="GO" id="GO:0005634">
    <property type="term" value="C:nucleus"/>
    <property type="evidence" value="ECO:0007669"/>
    <property type="project" value="UniProtKB-SubCell"/>
</dbReference>
<keyword evidence="7" id="KW-0949">S-adenosyl-L-methionine</keyword>
<evidence type="ECO:0000256" key="9">
    <source>
        <dbReference type="ARBA" id="ARBA00038126"/>
    </source>
</evidence>
<dbReference type="InterPro" id="IPR029063">
    <property type="entry name" value="SAM-dependent_MTases_sf"/>
</dbReference>
<comment type="similarity">
    <text evidence="9">Belongs to the methyltransferase superfamily. METTL18 family.</text>
</comment>
<evidence type="ECO:0000256" key="4">
    <source>
        <dbReference type="ARBA" id="ARBA00022490"/>
    </source>
</evidence>
<dbReference type="Gene3D" id="3.40.50.150">
    <property type="entry name" value="Vaccinia Virus protein VP39"/>
    <property type="match status" value="1"/>
</dbReference>
<dbReference type="GO" id="GO:0018064">
    <property type="term" value="F:protein-L-histidine N-tele-methyltransferase activity"/>
    <property type="evidence" value="ECO:0007669"/>
    <property type="project" value="UniProtKB-EC"/>
</dbReference>
<dbReference type="InterPro" id="IPR019410">
    <property type="entry name" value="Methyltransf_16"/>
</dbReference>
<evidence type="ECO:0000313" key="10">
    <source>
        <dbReference type="EMBL" id="KAK6166227.1"/>
    </source>
</evidence>
<keyword evidence="11" id="KW-1185">Reference proteome</keyword>
<dbReference type="AlphaFoldDB" id="A0AAN8FXM8"/>
<dbReference type="Pfam" id="PF10294">
    <property type="entry name" value="Methyltransf_16"/>
    <property type="match status" value="1"/>
</dbReference>
<evidence type="ECO:0000313" key="11">
    <source>
        <dbReference type="Proteomes" id="UP001347796"/>
    </source>
</evidence>
<dbReference type="GO" id="GO:0005737">
    <property type="term" value="C:cytoplasm"/>
    <property type="evidence" value="ECO:0007669"/>
    <property type="project" value="UniProtKB-SubCell"/>
</dbReference>
<dbReference type="SUPFAM" id="SSF53335">
    <property type="entry name" value="S-adenosyl-L-methionine-dependent methyltransferases"/>
    <property type="match status" value="1"/>
</dbReference>
<name>A0AAN8FXM8_PATCE</name>
<keyword evidence="4" id="KW-0963">Cytoplasm</keyword>
<keyword evidence="5" id="KW-0489">Methyltransferase</keyword>
<protein>
    <recommendedName>
        <fullName evidence="3">protein-histidine N-methyltransferase</fullName>
        <ecNumber evidence="3">2.1.1.85</ecNumber>
    </recommendedName>
</protein>